<reference evidence="7" key="1">
    <citation type="submission" date="2023-03" db="EMBL/GenBank/DDBJ databases">
        <authorList>
            <person name="Julca I."/>
        </authorList>
    </citation>
    <scope>NUCLEOTIDE SEQUENCE</scope>
</reference>
<accession>A0AAV1D7Y4</accession>
<dbReference type="InterPro" id="IPR056932">
    <property type="entry name" value="TPR_ESP1_2nd"/>
</dbReference>
<name>A0AAV1D7Y4_OLDCO</name>
<evidence type="ECO:0000256" key="3">
    <source>
        <dbReference type="ARBA" id="ARBA00022801"/>
    </source>
</evidence>
<dbReference type="GO" id="GO:0051307">
    <property type="term" value="P:meiotic chromosome separation"/>
    <property type="evidence" value="ECO:0007669"/>
    <property type="project" value="TreeGrafter"/>
</dbReference>
<dbReference type="Pfam" id="PF25113">
    <property type="entry name" value="TPR_ESP1_2nd"/>
    <property type="match status" value="1"/>
</dbReference>
<gene>
    <name evidence="7" type="ORF">OLC1_LOCUS12954</name>
</gene>
<dbReference type="PROSITE" id="PS51700">
    <property type="entry name" value="SEPARIN"/>
    <property type="match status" value="1"/>
</dbReference>
<dbReference type="GO" id="GO:0005737">
    <property type="term" value="C:cytoplasm"/>
    <property type="evidence" value="ECO:0007669"/>
    <property type="project" value="TreeGrafter"/>
</dbReference>
<feature type="compositionally biased region" description="Basic residues" evidence="5">
    <location>
        <begin position="1328"/>
        <end position="1341"/>
    </location>
</feature>
<dbReference type="EMBL" id="OX459121">
    <property type="protein sequence ID" value="CAI9103910.1"/>
    <property type="molecule type" value="Genomic_DNA"/>
</dbReference>
<dbReference type="PANTHER" id="PTHR12792:SF0">
    <property type="entry name" value="SEPARIN"/>
    <property type="match status" value="1"/>
</dbReference>
<evidence type="ECO:0000313" key="8">
    <source>
        <dbReference type="Proteomes" id="UP001161247"/>
    </source>
</evidence>
<dbReference type="Pfam" id="PF03568">
    <property type="entry name" value="Separin_C"/>
    <property type="match status" value="1"/>
</dbReference>
<evidence type="ECO:0000256" key="5">
    <source>
        <dbReference type="SAM" id="MobiDB-lite"/>
    </source>
</evidence>
<evidence type="ECO:0000259" key="6">
    <source>
        <dbReference type="PROSITE" id="PS51700"/>
    </source>
</evidence>
<protein>
    <recommendedName>
        <fullName evidence="2">separase</fullName>
        <ecNumber evidence="2">3.4.22.49</ecNumber>
    </recommendedName>
</protein>
<dbReference type="GO" id="GO:0005634">
    <property type="term" value="C:nucleus"/>
    <property type="evidence" value="ECO:0007669"/>
    <property type="project" value="InterPro"/>
</dbReference>
<keyword evidence="3" id="KW-0378">Hydrolase</keyword>
<dbReference type="GO" id="GO:0006508">
    <property type="term" value="P:proteolysis"/>
    <property type="evidence" value="ECO:0007669"/>
    <property type="project" value="InterPro"/>
</dbReference>
<keyword evidence="4" id="KW-0159">Chromosome partition</keyword>
<sequence>MNSISESSLLSKIESSTDIPELHTLFFNYLQPFKTVSGPKKPSSKSSKTPETATIRSLAKQFISFLNKSLSLLPKRLSSEAGSSSPDKISRDCALKLFEVYRLCLNCLSLIVPVLECKPHAIQVQQVRLVHCLDSWGLHQEAQTECFVVLESLRSISGDKVRTKSAKSKGQLLPRLNEENVDQDYALLVVEIVIILIKCASIIQSEDERDYKRVIAMVHESKPWCKVLNGNSYDNLHRTLVAYLNRLCIHLVKGLEVFDIELVLEFCELTLTLISESFLKDQICKYAWGICYSLFSKKSSGVLHISEVLKFVLSFLAAACEFKVEQTITEFLEVVQNCARSCKTATPTICNEVGEHLSKLAGSQDTLLVGAIMGVYASGLLISSSECQSIIGECATERNAENGSISGAVHGFAVLLKRLHVYLESMRGFFNFSDNGNRLSKEKTSYLLSYYDALKFFCLPLARSVYAQRKEILAEGKNAESFANLGVIHDAFYQLCSIVILLTRAGEKINVPVEYAWDGMFKVMHDVPVAAFTLSLQNGHRIKESANLVKYVLSSDRIQADGLKYIFSSLYNVYVIQHRNKHLEKASKALKLSCMASWKLLMLYCKSHELHGDLSEVNNKAFRKDAMGYVNEASEKTAILLDLLSERSHHKMKKLLKSSLESWCVAESMLQNISPPFALVKRWVKIGHKVRQNKDSEHSSITLYNLLSSSDIVSEKALGVLLEQELLAYKSGGALDSIFSSKMRMEIIEILLEKLYGSNDTCVEKSRVLIAKAGELRDLGSENLDECFQCLSEAISILEMCSSNHKCHKCDIEARHLRACAHCLRALCTLEKSMQKSKVLLLKSNFEDVRSALNLWFHPFQDHSTDHCSTLDGIFKFFNDNGHSNMFFENMLKMLHCLLDLLSMQGYMEMHAEIYEIIVRLFKWKNLSLEDALALFWKSRSFGHGLCASPFSEIIISKLSHCYGEQSKSIRFWIKSMQPSRALLIGFQQRFFSSLPDSSLRNFYEGDMKVAHDEVRSGASGSPFHVSAEDVKHVVSDLLSSVPVSGNSFFLAAYLYYDLSDRLIMKGKVTEALLYAKEAYQWRYDLLRKKFKYSVRAMSDSENETEDGSRRHFDILASIQLRDSVAKEVWFGCPPCDIEGCILTPWNILKCYLDSTLQVSKINEILGEASKAEALLQWGKQIAVHRCLPVYVIFFSSMLGKLYRKQMLWRLAEKELKAASQMMADNKNMITCLKCRMFLDSTICHQLGDLYKSHSCNDMGNPSSAMANYRSALQKLNIVEWDDFSSNFEDGKTEQIDHRDRSSFFGCLRDALDKVVLPSKSERPAGKIQKKKAQKKGKKPSPPHEQCLVAGHNLRMTRSRYRSLEKSGDAIFQNIECGPVVNSHNGSSYSRNCEPDGIDVASEAETSIAECAYEITRLSNKIKCWHCLVLEALKSGSVTDFVHLNWELVRRRVSWQLLIKIGKSFGAYDDNHKAHQIVLLSVSLLVNPFCGKYSSVSWSSLIDMLNEDFLRDIFAVEHAVLLYSICWIALRSYADKITRENHCQISTIGIPRIFSWLKLAFMLSCEVPILSQKVSRLLSVIYLLSTSVKAFSLQRGEALSENYWASFFHQASIGIHFNQRVLSSMMQKTKSGKMDSCLSSSDSGFLRALNSLRLTPEALSDMGEFVSRFFEGLPSSTIICVSVIGGAEAILLRELLCCASARAWILVSRLNSKDQPVILLRPMDSLLQESSIVDLGSNSGISKEDQDLVKQWKCPWNSSIVDEIAPAFKTIMKENYSSSAFQTEDKLLWWSQRKSLDKCLGRFLQNLEDSWLGPWKFLLLEKCADTNHMVSLENKLIEDLKLKCKVNVPKDLLRVFLRGASCSSEIRECALQLILNKGCYIGGCCEAVSNASVEVKSLSIEVFKTVSRTDALGEIDSLTPKPVILVLDSEVQMLPWESLPILRDEEIYRMPSVSSIRATLDRCHEIFPVIDPLDSFYVLNPSGDLSKTQFEFEKWFKDQKIEGKSGTAPTCEEMVTALEIHDLFIYLGHGSGSQYVAGHKIENLSSCAASLLMGCSSGSMLLDGHYAPIGTPLSYLLAGSPVIVANLWDVTDKDIDRFGKAMLDAWLKERSAVSARCNECHELLDKFNSLKISKTRGNRKEKGSTNSSSESSDSLYVVSHTCKHRHKLGSFMGQARKACNLPYLIGAAPVCYGVPTGIAKKERVVTLTP</sequence>
<dbReference type="InterPro" id="IPR005314">
    <property type="entry name" value="Peptidase_C50"/>
</dbReference>
<evidence type="ECO:0000256" key="1">
    <source>
        <dbReference type="ARBA" id="ARBA00000451"/>
    </source>
</evidence>
<dbReference type="PANTHER" id="PTHR12792">
    <property type="entry name" value="EXTRA SPINDLE POLES 1-RELATED"/>
    <property type="match status" value="1"/>
</dbReference>
<dbReference type="InterPro" id="IPR030397">
    <property type="entry name" value="SEPARIN_core_dom"/>
</dbReference>
<comment type="catalytic activity">
    <reaction evidence="1">
        <text>All bonds known to be hydrolyzed by this endopeptidase have arginine in P1 and an acidic residue in P4. P6 is often occupied by an acidic residue or by a hydroxy-amino-acid residue, the phosphorylation of which enhances cleavage.</text>
        <dbReference type="EC" id="3.4.22.49"/>
    </reaction>
</comment>
<organism evidence="7 8">
    <name type="scientific">Oldenlandia corymbosa var. corymbosa</name>
    <dbReference type="NCBI Taxonomy" id="529605"/>
    <lineage>
        <taxon>Eukaryota</taxon>
        <taxon>Viridiplantae</taxon>
        <taxon>Streptophyta</taxon>
        <taxon>Embryophyta</taxon>
        <taxon>Tracheophyta</taxon>
        <taxon>Spermatophyta</taxon>
        <taxon>Magnoliopsida</taxon>
        <taxon>eudicotyledons</taxon>
        <taxon>Gunneridae</taxon>
        <taxon>Pentapetalae</taxon>
        <taxon>asterids</taxon>
        <taxon>lamiids</taxon>
        <taxon>Gentianales</taxon>
        <taxon>Rubiaceae</taxon>
        <taxon>Rubioideae</taxon>
        <taxon>Spermacoceae</taxon>
        <taxon>Hedyotis-Oldenlandia complex</taxon>
        <taxon>Oldenlandia</taxon>
    </lineage>
</organism>
<evidence type="ECO:0000256" key="4">
    <source>
        <dbReference type="ARBA" id="ARBA00022829"/>
    </source>
</evidence>
<dbReference type="InterPro" id="IPR056933">
    <property type="entry name" value="TPR_ESP1"/>
</dbReference>
<feature type="region of interest" description="Disordered" evidence="5">
    <location>
        <begin position="1319"/>
        <end position="1346"/>
    </location>
</feature>
<evidence type="ECO:0000313" key="7">
    <source>
        <dbReference type="EMBL" id="CAI9103910.1"/>
    </source>
</evidence>
<dbReference type="GO" id="GO:0004197">
    <property type="term" value="F:cysteine-type endopeptidase activity"/>
    <property type="evidence" value="ECO:0007669"/>
    <property type="project" value="InterPro"/>
</dbReference>
<dbReference type="GO" id="GO:0072686">
    <property type="term" value="C:mitotic spindle"/>
    <property type="evidence" value="ECO:0007669"/>
    <property type="project" value="TreeGrafter"/>
</dbReference>
<evidence type="ECO:0000256" key="2">
    <source>
        <dbReference type="ARBA" id="ARBA00012489"/>
    </source>
</evidence>
<dbReference type="EC" id="3.4.22.49" evidence="2"/>
<feature type="domain" description="Peptidase C50" evidence="6">
    <location>
        <begin position="1972"/>
        <end position="2066"/>
    </location>
</feature>
<keyword evidence="8" id="KW-1185">Reference proteome</keyword>
<dbReference type="Pfam" id="PF25110">
    <property type="entry name" value="TPR_ESP1"/>
    <property type="match status" value="1"/>
</dbReference>
<proteinExistence type="predicted"/>
<dbReference type="Proteomes" id="UP001161247">
    <property type="component" value="Chromosome 4"/>
</dbReference>